<feature type="region of interest" description="Disordered" evidence="2">
    <location>
        <begin position="175"/>
        <end position="208"/>
    </location>
</feature>
<comment type="caution">
    <text evidence="4">The sequence shown here is derived from an EMBL/GenBank/DDBJ whole genome shotgun (WGS) entry which is preliminary data.</text>
</comment>
<dbReference type="Proteomes" id="UP001152797">
    <property type="component" value="Unassembled WGS sequence"/>
</dbReference>
<dbReference type="InterPro" id="IPR011992">
    <property type="entry name" value="EF-hand-dom_pair"/>
</dbReference>
<sequence>MTGVFVERALTAAIPDSQKLSMANPVKIRHVLANLKNCPQGDELIWEEQKRLAKQVEDFKTLCKEFDTDGSGTVTREEFRRHMRNDTMVSYMASVGLELHDVEHFFRTVAGEDQEVSIDRFVEGCMAMRGHATALDVQRQLFESKRLEDNLNGFRKETRETMSKVERLLVKALSKSDVEEPCEEASKCKPNSAKPEQLAPSAQPRSHA</sequence>
<dbReference type="GO" id="GO:0005509">
    <property type="term" value="F:calcium ion binding"/>
    <property type="evidence" value="ECO:0007669"/>
    <property type="project" value="InterPro"/>
</dbReference>
<dbReference type="PROSITE" id="PS00018">
    <property type="entry name" value="EF_HAND_1"/>
    <property type="match status" value="1"/>
</dbReference>
<dbReference type="AlphaFoldDB" id="A0A9P1C329"/>
<dbReference type="InterPro" id="IPR002048">
    <property type="entry name" value="EF_hand_dom"/>
</dbReference>
<keyword evidence="1" id="KW-0106">Calcium</keyword>
<dbReference type="EMBL" id="CAMXCT020000868">
    <property type="protein sequence ID" value="CAL1137579.1"/>
    <property type="molecule type" value="Genomic_DNA"/>
</dbReference>
<dbReference type="Gene3D" id="1.10.238.10">
    <property type="entry name" value="EF-hand"/>
    <property type="match status" value="1"/>
</dbReference>
<dbReference type="SUPFAM" id="SSF47473">
    <property type="entry name" value="EF-hand"/>
    <property type="match status" value="1"/>
</dbReference>
<accession>A0A9P1C329</accession>
<dbReference type="OrthoDB" id="423169at2759"/>
<dbReference type="EMBL" id="CAMXCT030000868">
    <property type="protein sequence ID" value="CAL4771516.1"/>
    <property type="molecule type" value="Genomic_DNA"/>
</dbReference>
<evidence type="ECO:0000259" key="3">
    <source>
        <dbReference type="PROSITE" id="PS50222"/>
    </source>
</evidence>
<reference evidence="4" key="1">
    <citation type="submission" date="2022-10" db="EMBL/GenBank/DDBJ databases">
        <authorList>
            <person name="Chen Y."/>
            <person name="Dougan E. K."/>
            <person name="Chan C."/>
            <person name="Rhodes N."/>
            <person name="Thang M."/>
        </authorList>
    </citation>
    <scope>NUCLEOTIDE SEQUENCE</scope>
</reference>
<gene>
    <name evidence="4" type="ORF">C1SCF055_LOCUS11752</name>
</gene>
<organism evidence="4">
    <name type="scientific">Cladocopium goreaui</name>
    <dbReference type="NCBI Taxonomy" id="2562237"/>
    <lineage>
        <taxon>Eukaryota</taxon>
        <taxon>Sar</taxon>
        <taxon>Alveolata</taxon>
        <taxon>Dinophyceae</taxon>
        <taxon>Suessiales</taxon>
        <taxon>Symbiodiniaceae</taxon>
        <taxon>Cladocopium</taxon>
    </lineage>
</organism>
<feature type="domain" description="EF-hand" evidence="3">
    <location>
        <begin position="54"/>
        <end position="89"/>
    </location>
</feature>
<dbReference type="Pfam" id="PF00036">
    <property type="entry name" value="EF-hand_1"/>
    <property type="match status" value="1"/>
</dbReference>
<evidence type="ECO:0000256" key="1">
    <source>
        <dbReference type="ARBA" id="ARBA00022837"/>
    </source>
</evidence>
<reference evidence="5 6" key="2">
    <citation type="submission" date="2024-05" db="EMBL/GenBank/DDBJ databases">
        <authorList>
            <person name="Chen Y."/>
            <person name="Shah S."/>
            <person name="Dougan E. K."/>
            <person name="Thang M."/>
            <person name="Chan C."/>
        </authorList>
    </citation>
    <scope>NUCLEOTIDE SEQUENCE [LARGE SCALE GENOMIC DNA]</scope>
</reference>
<evidence type="ECO:0000256" key="2">
    <source>
        <dbReference type="SAM" id="MobiDB-lite"/>
    </source>
</evidence>
<dbReference type="SMART" id="SM00054">
    <property type="entry name" value="EFh"/>
    <property type="match status" value="1"/>
</dbReference>
<dbReference type="EMBL" id="CAMXCT010000868">
    <property type="protein sequence ID" value="CAI3984204.1"/>
    <property type="molecule type" value="Genomic_DNA"/>
</dbReference>
<protein>
    <submittedName>
        <fullName evidence="5">Voltage-dependent T-type calcium channel subunit alpha-1G</fullName>
    </submittedName>
</protein>
<dbReference type="PROSITE" id="PS50222">
    <property type="entry name" value="EF_HAND_2"/>
    <property type="match status" value="1"/>
</dbReference>
<proteinExistence type="predicted"/>
<evidence type="ECO:0000313" key="6">
    <source>
        <dbReference type="Proteomes" id="UP001152797"/>
    </source>
</evidence>
<evidence type="ECO:0000313" key="4">
    <source>
        <dbReference type="EMBL" id="CAI3984204.1"/>
    </source>
</evidence>
<evidence type="ECO:0000313" key="5">
    <source>
        <dbReference type="EMBL" id="CAL4771516.1"/>
    </source>
</evidence>
<dbReference type="InterPro" id="IPR018247">
    <property type="entry name" value="EF_Hand_1_Ca_BS"/>
</dbReference>
<name>A0A9P1C329_9DINO</name>
<keyword evidence="6" id="KW-1185">Reference proteome</keyword>